<keyword evidence="14" id="KW-1185">Reference proteome</keyword>
<keyword evidence="2" id="KW-0645">Protease</keyword>
<evidence type="ECO:0000256" key="5">
    <source>
        <dbReference type="ARBA" id="ARBA00022825"/>
    </source>
</evidence>
<dbReference type="InterPro" id="IPR018114">
    <property type="entry name" value="TRYPSIN_HIS"/>
</dbReference>
<feature type="disulfide bond" evidence="9">
    <location>
        <begin position="249"/>
        <end position="276"/>
    </location>
</feature>
<protein>
    <submittedName>
        <fullName evidence="13">Streptogrisin B</fullName>
    </submittedName>
</protein>
<dbReference type="InterPro" id="IPR001316">
    <property type="entry name" value="Pept_S1A_streptogrisin"/>
</dbReference>
<dbReference type="RefSeq" id="WP_089226244.1">
    <property type="nucleotide sequence ID" value="NZ_FZOF01000014.1"/>
</dbReference>
<evidence type="ECO:0000256" key="3">
    <source>
        <dbReference type="ARBA" id="ARBA00022729"/>
    </source>
</evidence>
<dbReference type="Gene3D" id="2.40.10.10">
    <property type="entry name" value="Trypsin-like serine proteases"/>
    <property type="match status" value="2"/>
</dbReference>
<dbReference type="PRINTS" id="PR00861">
    <property type="entry name" value="ALYTICPTASE"/>
</dbReference>
<evidence type="ECO:0000313" key="14">
    <source>
        <dbReference type="Proteomes" id="UP000198280"/>
    </source>
</evidence>
<keyword evidence="4" id="KW-0378">Hydrolase</keyword>
<sequence>MRNKRTTPRSGLASGAALPGAALLGLLAATAVAVPDARAATAHGASAAHLAAAGLAAESADVAGSAWAVDPESGALVIATDDTVSRTGLTALRQAAGRYGGTVRFERVGGSFERMAAGGDAVHGGGFRCSVGFNVRAAGSYYFLTAGHCGRAATTWYGDAARTRTLGTTTAFSYPYNDYALVRYSGSVARPGKVGRQDITKAARARVGEAVKRDGSTTGVRSGTVTGLGYTVNYGDGDIVRGLIRTDLCAEPGDSGGPLYDGTKALGLLSGGSGDCAKGGTTFFQPLPAVLKAYGVGVY</sequence>
<dbReference type="InterPro" id="IPR009003">
    <property type="entry name" value="Peptidase_S1_PA"/>
</dbReference>
<dbReference type="InterPro" id="IPR001254">
    <property type="entry name" value="Trypsin_dom"/>
</dbReference>
<feature type="active site" description="Charge relay system" evidence="8">
    <location>
        <position position="255"/>
    </location>
</feature>
<dbReference type="SUPFAM" id="SSF50494">
    <property type="entry name" value="Trypsin-like serine proteases"/>
    <property type="match status" value="1"/>
</dbReference>
<dbReference type="GO" id="GO:0005576">
    <property type="term" value="C:extracellular region"/>
    <property type="evidence" value="ECO:0007669"/>
    <property type="project" value="InterPro"/>
</dbReference>
<name>A0A239K0F0_9ACTN</name>
<feature type="chain" id="PRO_5039603170" evidence="10">
    <location>
        <begin position="34"/>
        <end position="299"/>
    </location>
</feature>
<gene>
    <name evidence="13" type="ORF">SAMN05216252_114129</name>
</gene>
<feature type="active site" description="Charge relay system" evidence="8">
    <location>
        <position position="148"/>
    </location>
</feature>
<keyword evidence="6" id="KW-0865">Zymogen</keyword>
<dbReference type="Proteomes" id="UP000198280">
    <property type="component" value="Unassembled WGS sequence"/>
</dbReference>
<feature type="signal peptide" evidence="10">
    <location>
        <begin position="1"/>
        <end position="33"/>
    </location>
</feature>
<keyword evidence="3 10" id="KW-0732">Signal</keyword>
<dbReference type="InterPro" id="IPR043504">
    <property type="entry name" value="Peptidase_S1_PA_chymotrypsin"/>
</dbReference>
<dbReference type="InterPro" id="IPR033116">
    <property type="entry name" value="TRYPSIN_SER"/>
</dbReference>
<organism evidence="13 14">
    <name type="scientific">Actinacidiphila glaucinigra</name>
    <dbReference type="NCBI Taxonomy" id="235986"/>
    <lineage>
        <taxon>Bacteria</taxon>
        <taxon>Bacillati</taxon>
        <taxon>Actinomycetota</taxon>
        <taxon>Actinomycetes</taxon>
        <taxon>Kitasatosporales</taxon>
        <taxon>Streptomycetaceae</taxon>
        <taxon>Actinacidiphila</taxon>
    </lineage>
</organism>
<evidence type="ECO:0000256" key="4">
    <source>
        <dbReference type="ARBA" id="ARBA00022801"/>
    </source>
</evidence>
<reference evidence="13 14" key="1">
    <citation type="submission" date="2017-06" db="EMBL/GenBank/DDBJ databases">
        <authorList>
            <person name="Kim H.J."/>
            <person name="Triplett B.A."/>
        </authorList>
    </citation>
    <scope>NUCLEOTIDE SEQUENCE [LARGE SCALE GENOMIC DNA]</scope>
    <source>
        <strain evidence="13 14">CGMCC 4.1858</strain>
    </source>
</reference>
<dbReference type="PROSITE" id="PS00135">
    <property type="entry name" value="TRYPSIN_SER"/>
    <property type="match status" value="1"/>
</dbReference>
<keyword evidence="5" id="KW-0720">Serine protease</keyword>
<feature type="domain" description="Peptidase S1" evidence="11">
    <location>
        <begin position="118"/>
        <end position="290"/>
    </location>
</feature>
<dbReference type="OrthoDB" id="8781117at2"/>
<dbReference type="InterPro" id="IPR004236">
    <property type="entry name" value="Pept_S1_alpha_lytic"/>
</dbReference>
<evidence type="ECO:0000256" key="10">
    <source>
        <dbReference type="SAM" id="SignalP"/>
    </source>
</evidence>
<evidence type="ECO:0000256" key="6">
    <source>
        <dbReference type="ARBA" id="ARBA00023145"/>
    </source>
</evidence>
<dbReference type="GO" id="GO:0006508">
    <property type="term" value="P:proteolysis"/>
    <property type="evidence" value="ECO:0007669"/>
    <property type="project" value="UniProtKB-KW"/>
</dbReference>
<dbReference type="PIRSF" id="PIRSF001134">
    <property type="entry name" value="Streptogrisin"/>
    <property type="match status" value="1"/>
</dbReference>
<accession>A0A239K0F0</accession>
<dbReference type="EMBL" id="FZOF01000014">
    <property type="protein sequence ID" value="SNT11511.1"/>
    <property type="molecule type" value="Genomic_DNA"/>
</dbReference>
<dbReference type="Pfam" id="PF02983">
    <property type="entry name" value="Pro_Al_protease"/>
    <property type="match status" value="1"/>
</dbReference>
<feature type="active site" description="Charge relay system" evidence="8">
    <location>
        <position position="178"/>
    </location>
</feature>
<evidence type="ECO:0000313" key="13">
    <source>
        <dbReference type="EMBL" id="SNT11511.1"/>
    </source>
</evidence>
<dbReference type="CDD" id="cd21112">
    <property type="entry name" value="alphaLP-like"/>
    <property type="match status" value="1"/>
</dbReference>
<evidence type="ECO:0000256" key="7">
    <source>
        <dbReference type="ARBA" id="ARBA00023157"/>
    </source>
</evidence>
<evidence type="ECO:0000256" key="8">
    <source>
        <dbReference type="PIRSR" id="PIRSR001134-1"/>
    </source>
</evidence>
<proteinExistence type="inferred from homology"/>
<evidence type="ECO:0000256" key="1">
    <source>
        <dbReference type="ARBA" id="ARBA00007664"/>
    </source>
</evidence>
<evidence type="ECO:0000259" key="12">
    <source>
        <dbReference type="Pfam" id="PF02983"/>
    </source>
</evidence>
<dbReference type="Pfam" id="PF00089">
    <property type="entry name" value="Trypsin"/>
    <property type="match status" value="1"/>
</dbReference>
<dbReference type="AlphaFoldDB" id="A0A239K0F0"/>
<feature type="domain" description="Peptidase S1A alpha-lytic prodomain" evidence="12">
    <location>
        <begin position="51"/>
        <end position="98"/>
    </location>
</feature>
<dbReference type="GO" id="GO:0004252">
    <property type="term" value="F:serine-type endopeptidase activity"/>
    <property type="evidence" value="ECO:0007669"/>
    <property type="project" value="InterPro"/>
</dbReference>
<keyword evidence="7 9" id="KW-1015">Disulfide bond</keyword>
<evidence type="ECO:0000256" key="2">
    <source>
        <dbReference type="ARBA" id="ARBA00022670"/>
    </source>
</evidence>
<evidence type="ECO:0000259" key="11">
    <source>
        <dbReference type="Pfam" id="PF00089"/>
    </source>
</evidence>
<comment type="similarity">
    <text evidence="1">Belongs to the peptidase S1 family.</text>
</comment>
<evidence type="ECO:0000256" key="9">
    <source>
        <dbReference type="PIRSR" id="PIRSR001134-2"/>
    </source>
</evidence>
<feature type="disulfide bond" evidence="9">
    <location>
        <begin position="129"/>
        <end position="149"/>
    </location>
</feature>
<dbReference type="PROSITE" id="PS00134">
    <property type="entry name" value="TRYPSIN_HIS"/>
    <property type="match status" value="1"/>
</dbReference>